<accession>A0A518I7V4</accession>
<reference evidence="1 2" key="1">
    <citation type="submission" date="2019-03" db="EMBL/GenBank/DDBJ databases">
        <title>Deep-cultivation of Planctomycetes and their phenomic and genomic characterization uncovers novel biology.</title>
        <authorList>
            <person name="Wiegand S."/>
            <person name="Jogler M."/>
            <person name="Boedeker C."/>
            <person name="Pinto D."/>
            <person name="Vollmers J."/>
            <person name="Rivas-Marin E."/>
            <person name="Kohn T."/>
            <person name="Peeters S.H."/>
            <person name="Heuer A."/>
            <person name="Rast P."/>
            <person name="Oberbeckmann S."/>
            <person name="Bunk B."/>
            <person name="Jeske O."/>
            <person name="Meyerdierks A."/>
            <person name="Storesund J.E."/>
            <person name="Kallscheuer N."/>
            <person name="Luecker S."/>
            <person name="Lage O.M."/>
            <person name="Pohl T."/>
            <person name="Merkel B.J."/>
            <person name="Hornburger P."/>
            <person name="Mueller R.-W."/>
            <person name="Bruemmer F."/>
            <person name="Labrenz M."/>
            <person name="Spormann A.M."/>
            <person name="Op den Camp H."/>
            <person name="Overmann J."/>
            <person name="Amann R."/>
            <person name="Jetten M.S.M."/>
            <person name="Mascher T."/>
            <person name="Medema M.H."/>
            <person name="Devos D.P."/>
            <person name="Kaster A.-K."/>
            <person name="Ovreas L."/>
            <person name="Rohde M."/>
            <person name="Galperin M.Y."/>
            <person name="Jogler C."/>
        </authorList>
    </citation>
    <scope>NUCLEOTIDE SEQUENCE [LARGE SCALE GENOMIC DNA]</scope>
    <source>
        <strain evidence="1 2">Enr17</strain>
    </source>
</reference>
<evidence type="ECO:0000313" key="1">
    <source>
        <dbReference type="EMBL" id="QDV49129.1"/>
    </source>
</evidence>
<sequence length="77" mass="8676">MTLITNWSALVYEIISLILSAESFFSLGPDLSSADKRQKDNLEKSSVWVAQSRVARIDEDSSTVISWGGWHDDCRQN</sequence>
<dbReference type="AlphaFoldDB" id="A0A518I7V4"/>
<protein>
    <submittedName>
        <fullName evidence="1">Uncharacterized protein</fullName>
    </submittedName>
</protein>
<proteinExistence type="predicted"/>
<dbReference type="KEGG" id="gfm:Enr17x_11450"/>
<name>A0A518I7V4_9PLAN</name>
<gene>
    <name evidence="1" type="ORF">Enr17x_11450</name>
</gene>
<keyword evidence="2" id="KW-1185">Reference proteome</keyword>
<dbReference type="EMBL" id="CP037452">
    <property type="protein sequence ID" value="QDV49129.1"/>
    <property type="molecule type" value="Genomic_DNA"/>
</dbReference>
<organism evidence="1 2">
    <name type="scientific">Gimesia fumaroli</name>
    <dbReference type="NCBI Taxonomy" id="2527976"/>
    <lineage>
        <taxon>Bacteria</taxon>
        <taxon>Pseudomonadati</taxon>
        <taxon>Planctomycetota</taxon>
        <taxon>Planctomycetia</taxon>
        <taxon>Planctomycetales</taxon>
        <taxon>Planctomycetaceae</taxon>
        <taxon>Gimesia</taxon>
    </lineage>
</organism>
<evidence type="ECO:0000313" key="2">
    <source>
        <dbReference type="Proteomes" id="UP000318313"/>
    </source>
</evidence>
<dbReference type="Proteomes" id="UP000318313">
    <property type="component" value="Chromosome"/>
</dbReference>